<reference evidence="1" key="1">
    <citation type="submission" date="2020-01" db="EMBL/GenBank/DDBJ databases">
        <authorList>
            <person name="Richard D."/>
        </authorList>
    </citation>
    <scope>NUCLEOTIDE SEQUENCE</scope>
    <source>
        <strain evidence="1">JP541</strain>
    </source>
</reference>
<evidence type="ECO:0000313" key="1">
    <source>
        <dbReference type="EMBL" id="MBD4336400.1"/>
    </source>
</evidence>
<proteinExistence type="predicted"/>
<dbReference type="EMBL" id="JAABFR010000734">
    <property type="protein sequence ID" value="MBD4336400.1"/>
    <property type="molecule type" value="Genomic_DNA"/>
</dbReference>
<comment type="caution">
    <text evidence="1">The sequence shown here is derived from an EMBL/GenBank/DDBJ whole genome shotgun (WGS) entry which is preliminary data.</text>
</comment>
<sequence length="82" mass="9184">MLQNYDAATAAFAGSLAIAPQDDDMYIADVYWLVLSQLRAGQADEAQKTLQQHYRPDMYVGHHTAYEKVMRVAAGFAPMEDM</sequence>
<evidence type="ECO:0008006" key="3">
    <source>
        <dbReference type="Google" id="ProtNLM"/>
    </source>
</evidence>
<accession>A0A8I0L211</accession>
<dbReference type="Proteomes" id="UP000653002">
    <property type="component" value="Unassembled WGS sequence"/>
</dbReference>
<gene>
    <name evidence="1" type="ORF">GUH15_10110</name>
</gene>
<organism evidence="1 2">
    <name type="scientific">Xanthomonas citri pv. citri</name>
    <dbReference type="NCBI Taxonomy" id="611301"/>
    <lineage>
        <taxon>Bacteria</taxon>
        <taxon>Pseudomonadati</taxon>
        <taxon>Pseudomonadota</taxon>
        <taxon>Gammaproteobacteria</taxon>
        <taxon>Lysobacterales</taxon>
        <taxon>Lysobacteraceae</taxon>
        <taxon>Xanthomonas</taxon>
    </lineage>
</organism>
<evidence type="ECO:0000313" key="2">
    <source>
        <dbReference type="Proteomes" id="UP000653002"/>
    </source>
</evidence>
<protein>
    <recommendedName>
        <fullName evidence="3">Tetratricopeptide repeat protein</fullName>
    </recommendedName>
</protein>
<name>A0A8I0L211_XANCI</name>
<dbReference type="AlphaFoldDB" id="A0A8I0L211"/>
<feature type="non-terminal residue" evidence="1">
    <location>
        <position position="82"/>
    </location>
</feature>